<comment type="function">
    <text evidence="3">Lytic transglycosylase with a strong preference for naked glycan strands that lack stem peptides.</text>
</comment>
<feature type="region of interest" description="Disordered" evidence="5">
    <location>
        <begin position="1"/>
        <end position="39"/>
    </location>
</feature>
<dbReference type="HAMAP" id="MF_02071">
    <property type="entry name" value="RlpA"/>
    <property type="match status" value="1"/>
</dbReference>
<dbReference type="EC" id="4.2.2.-" evidence="3"/>
<evidence type="ECO:0000256" key="1">
    <source>
        <dbReference type="ARBA" id="ARBA00023239"/>
    </source>
</evidence>
<proteinExistence type="inferred from homology"/>
<dbReference type="NCBIfam" id="TIGR00413">
    <property type="entry name" value="rlpA"/>
    <property type="match status" value="1"/>
</dbReference>
<sequence>MRCSNYSGFKTRLGTRDAEPPTDAEAEAKPDAVETRASLSPKARVAKLVRAGRDLQKGMASWYGPGFHGRTTANGEKFDMYELTAAHKTLPFGTRVVVHNPRTGKDVVVRINDRGPYAKGRILDLSKAAASALGLKSRGHDAVVLREVLPASRDGEMIATSASAGE</sequence>
<evidence type="ECO:0000256" key="4">
    <source>
        <dbReference type="RuleBase" id="RU003495"/>
    </source>
</evidence>
<protein>
    <recommendedName>
        <fullName evidence="3">Endolytic peptidoglycan transglycosylase RlpA</fullName>
        <ecNumber evidence="3">4.2.2.-</ecNumber>
    </recommendedName>
</protein>
<gene>
    <name evidence="3" type="primary">rlpA</name>
    <name evidence="7" type="ORF">ACFSF0_05975</name>
</gene>
<dbReference type="PANTHER" id="PTHR34183:SF8">
    <property type="entry name" value="ENDOLYTIC PEPTIDOGLYCAN TRANSGLYCOSYLASE RLPA-RELATED"/>
    <property type="match status" value="1"/>
</dbReference>
<feature type="domain" description="RlpA-like protein double-psi beta-barrel" evidence="6">
    <location>
        <begin position="57"/>
        <end position="141"/>
    </location>
</feature>
<evidence type="ECO:0000313" key="7">
    <source>
        <dbReference type="EMBL" id="MFD1710143.1"/>
    </source>
</evidence>
<name>A0ABW4KUZ0_9BURK</name>
<dbReference type="InterPro" id="IPR012997">
    <property type="entry name" value="RplA"/>
</dbReference>
<evidence type="ECO:0000313" key="8">
    <source>
        <dbReference type="Proteomes" id="UP001597304"/>
    </source>
</evidence>
<comment type="similarity">
    <text evidence="3 4">Belongs to the RlpA family.</text>
</comment>
<dbReference type="CDD" id="cd22268">
    <property type="entry name" value="DPBB_RlpA-like"/>
    <property type="match status" value="1"/>
</dbReference>
<dbReference type="SUPFAM" id="SSF50685">
    <property type="entry name" value="Barwin-like endoglucanases"/>
    <property type="match status" value="1"/>
</dbReference>
<accession>A0ABW4KUZ0</accession>
<dbReference type="Gene3D" id="2.40.40.10">
    <property type="entry name" value="RlpA-like domain"/>
    <property type="match status" value="1"/>
</dbReference>
<keyword evidence="8" id="KW-1185">Reference proteome</keyword>
<evidence type="ECO:0000256" key="2">
    <source>
        <dbReference type="ARBA" id="ARBA00023316"/>
    </source>
</evidence>
<comment type="caution">
    <text evidence="7">The sequence shown here is derived from an EMBL/GenBank/DDBJ whole genome shotgun (WGS) entry which is preliminary data.</text>
</comment>
<dbReference type="InterPro" id="IPR009009">
    <property type="entry name" value="RlpA-like_DPBB"/>
</dbReference>
<keyword evidence="1 3" id="KW-0456">Lyase</keyword>
<organism evidence="7 8">
    <name type="scientific">Ottowia flava</name>
    <dbReference type="NCBI Taxonomy" id="2675430"/>
    <lineage>
        <taxon>Bacteria</taxon>
        <taxon>Pseudomonadati</taxon>
        <taxon>Pseudomonadota</taxon>
        <taxon>Betaproteobacteria</taxon>
        <taxon>Burkholderiales</taxon>
        <taxon>Comamonadaceae</taxon>
        <taxon>Ottowia</taxon>
    </lineage>
</organism>
<dbReference type="InterPro" id="IPR036908">
    <property type="entry name" value="RlpA-like_sf"/>
</dbReference>
<dbReference type="EMBL" id="JBHUEJ010000015">
    <property type="protein sequence ID" value="MFD1710143.1"/>
    <property type="molecule type" value="Genomic_DNA"/>
</dbReference>
<evidence type="ECO:0000256" key="3">
    <source>
        <dbReference type="HAMAP-Rule" id="MF_02071"/>
    </source>
</evidence>
<dbReference type="InterPro" id="IPR034718">
    <property type="entry name" value="RlpA"/>
</dbReference>
<evidence type="ECO:0000256" key="5">
    <source>
        <dbReference type="SAM" id="MobiDB-lite"/>
    </source>
</evidence>
<dbReference type="Proteomes" id="UP001597304">
    <property type="component" value="Unassembled WGS sequence"/>
</dbReference>
<dbReference type="Pfam" id="PF03330">
    <property type="entry name" value="DPBB_1"/>
    <property type="match status" value="1"/>
</dbReference>
<keyword evidence="2 3" id="KW-0961">Cell wall biogenesis/degradation</keyword>
<dbReference type="PANTHER" id="PTHR34183">
    <property type="entry name" value="ENDOLYTIC PEPTIDOGLYCAN TRANSGLYCOSYLASE RLPA"/>
    <property type="match status" value="1"/>
</dbReference>
<dbReference type="RefSeq" id="WP_255507597.1">
    <property type="nucleotide sequence ID" value="NZ_JBHUEJ010000015.1"/>
</dbReference>
<reference evidence="8" key="1">
    <citation type="journal article" date="2019" name="Int. J. Syst. Evol. Microbiol.">
        <title>The Global Catalogue of Microorganisms (GCM) 10K type strain sequencing project: providing services to taxonomists for standard genome sequencing and annotation.</title>
        <authorList>
            <consortium name="The Broad Institute Genomics Platform"/>
            <consortium name="The Broad Institute Genome Sequencing Center for Infectious Disease"/>
            <person name="Wu L."/>
            <person name="Ma J."/>
        </authorList>
    </citation>
    <scope>NUCLEOTIDE SEQUENCE [LARGE SCALE GENOMIC DNA]</scope>
    <source>
        <strain evidence="8">LMG 29247</strain>
    </source>
</reference>
<evidence type="ECO:0000259" key="6">
    <source>
        <dbReference type="Pfam" id="PF03330"/>
    </source>
</evidence>